<dbReference type="HOGENOM" id="CLU_1914761_0_0_14"/>
<dbReference type="EMBL" id="CP006771">
    <property type="protein sequence ID" value="AGX88822.1"/>
    <property type="molecule type" value="Genomic_DNA"/>
</dbReference>
<dbReference type="STRING" id="1403316.PRV_00185"/>
<sequence length="132" mass="15957">MFLIKEIIKAIIAIITLNGFIGGKNYENTNLQNEIHDEQKDKKDLEMSIIDKKEEIAKNIITNHEVVNKVVDKKNDLLVNFYLVLLRNFLYKMLAWKRKIKKNNFSRKKKKYFKKKLWINKEWKTKEKDDKQ</sequence>
<keyword evidence="1" id="KW-0175">Coiled coil</keyword>
<evidence type="ECO:0000313" key="2">
    <source>
        <dbReference type="EMBL" id="AGX88822.1"/>
    </source>
</evidence>
<reference evidence="2 3" key="1">
    <citation type="journal article" date="2013" name="Genome Announc.">
        <title>Genome Sequence of Mycoplasma parvum (Formerly Eperythrozoon parvum), a Diminutive Hemoplasma of the Pig.</title>
        <authorList>
            <person name="do Nascimento N.C."/>
            <person name="Dos Santos A.P."/>
            <person name="Chu Y."/>
            <person name="Guimaraes A.M."/>
            <person name="Pagliaro A."/>
            <person name="Messick J.B."/>
        </authorList>
    </citation>
    <scope>NUCLEOTIDE SEQUENCE [LARGE SCALE GENOMIC DNA]</scope>
    <source>
        <strain evidence="2 3">Indiana</strain>
    </source>
</reference>
<organism evidence="2 3">
    <name type="scientific">Mycoplasma parvum str. Indiana</name>
    <dbReference type="NCBI Taxonomy" id="1403316"/>
    <lineage>
        <taxon>Bacteria</taxon>
        <taxon>Bacillati</taxon>
        <taxon>Mycoplasmatota</taxon>
        <taxon>Mollicutes</taxon>
        <taxon>Mycoplasmataceae</taxon>
        <taxon>Mycoplasma</taxon>
    </lineage>
</organism>
<dbReference type="Proteomes" id="UP000017119">
    <property type="component" value="Chromosome"/>
</dbReference>
<feature type="coiled-coil region" evidence="1">
    <location>
        <begin position="28"/>
        <end position="55"/>
    </location>
</feature>
<keyword evidence="3" id="KW-1185">Reference proteome</keyword>
<accession>U5NBM8</accession>
<proteinExistence type="predicted"/>
<dbReference type="PATRIC" id="fig|1403316.3.peg.29"/>
<name>U5NBM8_9MOLU</name>
<dbReference type="KEGG" id="mpv:PRV_00185"/>
<protein>
    <submittedName>
        <fullName evidence="2">Uncharacterized protein</fullName>
    </submittedName>
</protein>
<evidence type="ECO:0000256" key="1">
    <source>
        <dbReference type="SAM" id="Coils"/>
    </source>
</evidence>
<dbReference type="RefSeq" id="WP_022768757.1">
    <property type="nucleotide sequence ID" value="NC_022575.1"/>
</dbReference>
<gene>
    <name evidence="2" type="ORF">PRV_00185</name>
</gene>
<dbReference type="AlphaFoldDB" id="U5NBM8"/>
<evidence type="ECO:0000313" key="3">
    <source>
        <dbReference type="Proteomes" id="UP000017119"/>
    </source>
</evidence>